<dbReference type="InterPro" id="IPR036093">
    <property type="entry name" value="NAC_dom_sf"/>
</dbReference>
<evidence type="ECO:0000256" key="2">
    <source>
        <dbReference type="ARBA" id="ARBA00023125"/>
    </source>
</evidence>
<accession>A0ABQ8BTV4</accession>
<dbReference type="Gene3D" id="2.170.150.80">
    <property type="entry name" value="NAC domain"/>
    <property type="match status" value="1"/>
</dbReference>
<dbReference type="Pfam" id="PF02365">
    <property type="entry name" value="NAM"/>
    <property type="match status" value="1"/>
</dbReference>
<evidence type="ECO:0000313" key="6">
    <source>
        <dbReference type="EMBL" id="KAH0908259.1"/>
    </source>
</evidence>
<keyword evidence="1" id="KW-0805">Transcription regulation</keyword>
<comment type="caution">
    <text evidence="6">The sequence shown here is derived from an EMBL/GenBank/DDBJ whole genome shotgun (WGS) entry which is preliminary data.</text>
</comment>
<evidence type="ECO:0000256" key="3">
    <source>
        <dbReference type="ARBA" id="ARBA00023163"/>
    </source>
</evidence>
<name>A0ABQ8BTV4_BRANA</name>
<sequence>MCSHFNPTNVDLVNMLRWRIEREQPSGFITDMHNLYEKEPWLLQHVRHISFNENDWFYFTRTKKAADSKRPSRKVGESGRWKTTSTWTQINNQDGVMVGFVKHFSFKAKSETVYDGITTGWVIHEFILEDKPGFQELVLCRIRFCKREDNAQYAPRLTPIVIGLEQEDGVAGAAAPVETHQAQGMEQWTGSCSGEAVTYSGPQQTMAQGSNYPILSAGGMEKHQEFGYYGQQHNHILGQMKQYGQGIGDMVEYQNQYLGQQQNHILGRQATYVSPSAQTMEEDQQQWNGYFGPYSAQPYDQGMMEQQDFGSSVLGLAQNEQYLGQNSELPPVPMKKTLQQHDNNVIRNSAANLQLEDQENVVIDFLMNEDFIELHEGIVGSPTDKELIQETESEMVNFGNEEWAQQLGQNTPEEEAELHAALANCETFESFLNFFCPTK</sequence>
<evidence type="ECO:0000256" key="1">
    <source>
        <dbReference type="ARBA" id="ARBA00023015"/>
    </source>
</evidence>
<reference evidence="6 7" key="1">
    <citation type="submission" date="2021-05" db="EMBL/GenBank/DDBJ databases">
        <title>Genome Assembly of Synthetic Allotetraploid Brassica napus Reveals Homoeologous Exchanges between Subgenomes.</title>
        <authorList>
            <person name="Davis J.T."/>
        </authorList>
    </citation>
    <scope>NUCLEOTIDE SEQUENCE [LARGE SCALE GENOMIC DNA]</scope>
    <source>
        <strain evidence="7">cv. Da-Ae</strain>
        <tissue evidence="6">Seedling</tissue>
    </source>
</reference>
<keyword evidence="4" id="KW-0539">Nucleus</keyword>
<dbReference type="PROSITE" id="PS51005">
    <property type="entry name" value="NAC"/>
    <property type="match status" value="1"/>
</dbReference>
<keyword evidence="3" id="KW-0804">Transcription</keyword>
<dbReference type="PANTHER" id="PTHR31719">
    <property type="entry name" value="NAC TRANSCRIPTION FACTOR 56"/>
    <property type="match status" value="1"/>
</dbReference>
<protein>
    <recommendedName>
        <fullName evidence="5">NAC domain-containing protein</fullName>
    </recommendedName>
</protein>
<evidence type="ECO:0000256" key="4">
    <source>
        <dbReference type="ARBA" id="ARBA00023242"/>
    </source>
</evidence>
<dbReference type="SUPFAM" id="SSF101941">
    <property type="entry name" value="NAC domain"/>
    <property type="match status" value="1"/>
</dbReference>
<keyword evidence="7" id="KW-1185">Reference proteome</keyword>
<dbReference type="Proteomes" id="UP000824890">
    <property type="component" value="Unassembled WGS sequence"/>
</dbReference>
<gene>
    <name evidence="6" type="ORF">HID58_031580</name>
</gene>
<feature type="domain" description="NAC" evidence="5">
    <location>
        <begin position="1"/>
        <end position="145"/>
    </location>
</feature>
<proteinExistence type="predicted"/>
<dbReference type="InterPro" id="IPR003441">
    <property type="entry name" value="NAC-dom"/>
</dbReference>
<dbReference type="PANTHER" id="PTHR31719:SF43">
    <property type="entry name" value="NAC TRANSCRIPTION FACTOR 56"/>
    <property type="match status" value="1"/>
</dbReference>
<dbReference type="EMBL" id="JAGKQM010000009">
    <property type="protein sequence ID" value="KAH0908259.1"/>
    <property type="molecule type" value="Genomic_DNA"/>
</dbReference>
<organism evidence="6 7">
    <name type="scientific">Brassica napus</name>
    <name type="common">Rape</name>
    <dbReference type="NCBI Taxonomy" id="3708"/>
    <lineage>
        <taxon>Eukaryota</taxon>
        <taxon>Viridiplantae</taxon>
        <taxon>Streptophyta</taxon>
        <taxon>Embryophyta</taxon>
        <taxon>Tracheophyta</taxon>
        <taxon>Spermatophyta</taxon>
        <taxon>Magnoliopsida</taxon>
        <taxon>eudicotyledons</taxon>
        <taxon>Gunneridae</taxon>
        <taxon>Pentapetalae</taxon>
        <taxon>rosids</taxon>
        <taxon>malvids</taxon>
        <taxon>Brassicales</taxon>
        <taxon>Brassicaceae</taxon>
        <taxon>Brassiceae</taxon>
        <taxon>Brassica</taxon>
    </lineage>
</organism>
<keyword evidence="2" id="KW-0238">DNA-binding</keyword>
<evidence type="ECO:0000259" key="5">
    <source>
        <dbReference type="PROSITE" id="PS51005"/>
    </source>
</evidence>
<evidence type="ECO:0000313" key="7">
    <source>
        <dbReference type="Proteomes" id="UP000824890"/>
    </source>
</evidence>